<evidence type="ECO:0000313" key="2">
    <source>
        <dbReference type="Proteomes" id="UP000692954"/>
    </source>
</evidence>
<name>A0A8S1MH42_9CILI</name>
<comment type="caution">
    <text evidence="1">The sequence shown here is derived from an EMBL/GenBank/DDBJ whole genome shotgun (WGS) entry which is preliminary data.</text>
</comment>
<sequence length="146" mass="17203">MNQNEQFLEDELKSFVFNKKNSSQKKERTQLTNPKIQTQIQVTQSSVKVEKKKKNNNTKELNTIQEGNFKYIWNFLKMNQESEIIGVLDIAKAVQSVMKKPIEEELIMEMLNINNDSLYQDEDKILNQGIGEEELRQIFIECKLKM</sequence>
<proteinExistence type="predicted"/>
<evidence type="ECO:0000313" key="1">
    <source>
        <dbReference type="EMBL" id="CAD8079418.1"/>
    </source>
</evidence>
<dbReference type="AlphaFoldDB" id="A0A8S1MH42"/>
<keyword evidence="2" id="KW-1185">Reference proteome</keyword>
<reference evidence="1" key="1">
    <citation type="submission" date="2021-01" db="EMBL/GenBank/DDBJ databases">
        <authorList>
            <consortium name="Genoscope - CEA"/>
            <person name="William W."/>
        </authorList>
    </citation>
    <scope>NUCLEOTIDE SEQUENCE</scope>
</reference>
<dbReference type="EMBL" id="CAJJDN010000039">
    <property type="protein sequence ID" value="CAD8079418.1"/>
    <property type="molecule type" value="Genomic_DNA"/>
</dbReference>
<organism evidence="1 2">
    <name type="scientific">Paramecium sonneborni</name>
    <dbReference type="NCBI Taxonomy" id="65129"/>
    <lineage>
        <taxon>Eukaryota</taxon>
        <taxon>Sar</taxon>
        <taxon>Alveolata</taxon>
        <taxon>Ciliophora</taxon>
        <taxon>Intramacronucleata</taxon>
        <taxon>Oligohymenophorea</taxon>
        <taxon>Peniculida</taxon>
        <taxon>Parameciidae</taxon>
        <taxon>Paramecium</taxon>
    </lineage>
</organism>
<gene>
    <name evidence="1" type="ORF">PSON_ATCC_30995.1.T0390101</name>
</gene>
<accession>A0A8S1MH42</accession>
<dbReference type="OrthoDB" id="310524at2759"/>
<dbReference type="Proteomes" id="UP000692954">
    <property type="component" value="Unassembled WGS sequence"/>
</dbReference>
<protein>
    <submittedName>
        <fullName evidence="1">Uncharacterized protein</fullName>
    </submittedName>
</protein>